<evidence type="ECO:0008006" key="4">
    <source>
        <dbReference type="Google" id="ProtNLM"/>
    </source>
</evidence>
<evidence type="ECO:0000256" key="1">
    <source>
        <dbReference type="SAM" id="Phobius"/>
    </source>
</evidence>
<evidence type="ECO:0000313" key="2">
    <source>
        <dbReference type="EMBL" id="MFD1800186.1"/>
    </source>
</evidence>
<organism evidence="2 3">
    <name type="scientific">Carnobacterium antarcticum</name>
    <dbReference type="NCBI Taxonomy" id="2126436"/>
    <lineage>
        <taxon>Bacteria</taxon>
        <taxon>Bacillati</taxon>
        <taxon>Bacillota</taxon>
        <taxon>Bacilli</taxon>
        <taxon>Lactobacillales</taxon>
        <taxon>Carnobacteriaceae</taxon>
        <taxon>Carnobacterium</taxon>
    </lineage>
</organism>
<feature type="transmembrane region" description="Helical" evidence="1">
    <location>
        <begin position="6"/>
        <end position="29"/>
    </location>
</feature>
<dbReference type="Proteomes" id="UP001597285">
    <property type="component" value="Unassembled WGS sequence"/>
</dbReference>
<gene>
    <name evidence="2" type="ORF">ACFSBK_10055</name>
</gene>
<protein>
    <recommendedName>
        <fullName evidence="4">Competence protein ComG</fullName>
    </recommendedName>
</protein>
<keyword evidence="1" id="KW-0812">Transmembrane</keyword>
<comment type="caution">
    <text evidence="2">The sequence shown here is derived from an EMBL/GenBank/DDBJ whole genome shotgun (WGS) entry which is preliminary data.</text>
</comment>
<dbReference type="EMBL" id="JBHUFF010000018">
    <property type="protein sequence ID" value="MFD1800186.1"/>
    <property type="molecule type" value="Genomic_DNA"/>
</dbReference>
<evidence type="ECO:0000313" key="3">
    <source>
        <dbReference type="Proteomes" id="UP001597285"/>
    </source>
</evidence>
<keyword evidence="1" id="KW-1133">Transmembrane helix</keyword>
<name>A0ABW4NQY7_9LACT</name>
<dbReference type="RefSeq" id="WP_058920108.1">
    <property type="nucleotide sequence ID" value="NZ_JBHSQC010000006.1"/>
</dbReference>
<keyword evidence="1" id="KW-0472">Membrane</keyword>
<sequence length="110" mass="12482">MNQKGAILPSVIVFVFLLSAVSMGTTQIYKRQMQQLKATEDYYIVQSMIELSKAELQYQLKSTPDIQELFLTYAAGTVRVQKTATKTYQFTGISNKAFLKQISIIVDYPD</sequence>
<accession>A0ABW4NQY7</accession>
<keyword evidence="3" id="KW-1185">Reference proteome</keyword>
<proteinExistence type="predicted"/>
<reference evidence="3" key="1">
    <citation type="journal article" date="2019" name="Int. J. Syst. Evol. Microbiol.">
        <title>The Global Catalogue of Microorganisms (GCM) 10K type strain sequencing project: providing services to taxonomists for standard genome sequencing and annotation.</title>
        <authorList>
            <consortium name="The Broad Institute Genomics Platform"/>
            <consortium name="The Broad Institute Genome Sequencing Center for Infectious Disease"/>
            <person name="Wu L."/>
            <person name="Ma J."/>
        </authorList>
    </citation>
    <scope>NUCLEOTIDE SEQUENCE [LARGE SCALE GENOMIC DNA]</scope>
    <source>
        <strain evidence="3">KCTC 42143</strain>
    </source>
</reference>